<comment type="caution">
    <text evidence="1">The sequence shown here is derived from an EMBL/GenBank/DDBJ whole genome shotgun (WGS) entry which is preliminary data.</text>
</comment>
<dbReference type="EMBL" id="JBBHLL010000035">
    <property type="protein sequence ID" value="KAK7826268.1"/>
    <property type="molecule type" value="Genomic_DNA"/>
</dbReference>
<dbReference type="AlphaFoldDB" id="A0AAW0JI32"/>
<evidence type="ECO:0000313" key="1">
    <source>
        <dbReference type="EMBL" id="KAK7826268.1"/>
    </source>
</evidence>
<reference evidence="1 2" key="1">
    <citation type="journal article" date="2023" name="bioRxiv">
        <title>Conserved and derived expression patterns and positive selection on dental genes reveal complex evolutionary context of ever-growing rodent molars.</title>
        <authorList>
            <person name="Calamari Z.T."/>
            <person name="Song A."/>
            <person name="Cohen E."/>
            <person name="Akter M."/>
            <person name="Roy R.D."/>
            <person name="Hallikas O."/>
            <person name="Christensen M.M."/>
            <person name="Li P."/>
            <person name="Marangoni P."/>
            <person name="Jernvall J."/>
            <person name="Klein O.D."/>
        </authorList>
    </citation>
    <scope>NUCLEOTIDE SEQUENCE [LARGE SCALE GENOMIC DNA]</scope>
    <source>
        <strain evidence="1">V071</strain>
    </source>
</reference>
<proteinExistence type="predicted"/>
<organism evidence="1 2">
    <name type="scientific">Myodes glareolus</name>
    <name type="common">Bank vole</name>
    <name type="synonym">Clethrionomys glareolus</name>
    <dbReference type="NCBI Taxonomy" id="447135"/>
    <lineage>
        <taxon>Eukaryota</taxon>
        <taxon>Metazoa</taxon>
        <taxon>Chordata</taxon>
        <taxon>Craniata</taxon>
        <taxon>Vertebrata</taxon>
        <taxon>Euteleostomi</taxon>
        <taxon>Mammalia</taxon>
        <taxon>Eutheria</taxon>
        <taxon>Euarchontoglires</taxon>
        <taxon>Glires</taxon>
        <taxon>Rodentia</taxon>
        <taxon>Myomorpha</taxon>
        <taxon>Muroidea</taxon>
        <taxon>Cricetidae</taxon>
        <taxon>Arvicolinae</taxon>
        <taxon>Myodes</taxon>
    </lineage>
</organism>
<gene>
    <name evidence="1" type="ORF">U0070_021282</name>
</gene>
<sequence length="92" mass="10011">MCSLQLEVFASHSPALCPDRPCGKGYPLLITLGIKVSSEGQDPLVPFLLPLPVSRAQQYHSTSEHTPAIPIARQNRECQKHGACRALSCVFP</sequence>
<keyword evidence="2" id="KW-1185">Reference proteome</keyword>
<evidence type="ECO:0000313" key="2">
    <source>
        <dbReference type="Proteomes" id="UP001488838"/>
    </source>
</evidence>
<dbReference type="Proteomes" id="UP001488838">
    <property type="component" value="Unassembled WGS sequence"/>
</dbReference>
<protein>
    <submittedName>
        <fullName evidence="1">Uncharacterized protein</fullName>
    </submittedName>
</protein>
<accession>A0AAW0JI32</accession>
<name>A0AAW0JI32_MYOGA</name>